<keyword evidence="4" id="KW-1185">Reference proteome</keyword>
<keyword evidence="1" id="KW-0472">Membrane</keyword>
<feature type="transmembrane region" description="Helical" evidence="1">
    <location>
        <begin position="252"/>
        <end position="279"/>
    </location>
</feature>
<feature type="transmembrane region" description="Helical" evidence="1">
    <location>
        <begin position="156"/>
        <end position="184"/>
    </location>
</feature>
<feature type="transmembrane region" description="Helical" evidence="1">
    <location>
        <begin position="299"/>
        <end position="321"/>
    </location>
</feature>
<gene>
    <name evidence="3" type="ORF">CNR27_08985</name>
</gene>
<dbReference type="InterPro" id="IPR017946">
    <property type="entry name" value="PLC-like_Pdiesterase_TIM-brl"/>
</dbReference>
<dbReference type="PANTHER" id="PTHR46211">
    <property type="entry name" value="GLYCEROPHOSPHORYL DIESTER PHOSPHODIESTERASE"/>
    <property type="match status" value="1"/>
</dbReference>
<evidence type="ECO:0000313" key="4">
    <source>
        <dbReference type="Proteomes" id="UP000218968"/>
    </source>
</evidence>
<dbReference type="OrthoDB" id="9795622at2"/>
<dbReference type="Gene3D" id="3.20.20.190">
    <property type="entry name" value="Phosphatidylinositol (PI) phosphodiesterase"/>
    <property type="match status" value="1"/>
</dbReference>
<dbReference type="EMBL" id="CP023406">
    <property type="protein sequence ID" value="ATD67551.1"/>
    <property type="molecule type" value="Genomic_DNA"/>
</dbReference>
<feature type="domain" description="GP-PDE" evidence="2">
    <location>
        <begin position="480"/>
        <end position="712"/>
    </location>
</feature>
<feature type="transmembrane region" description="Helical" evidence="1">
    <location>
        <begin position="196"/>
        <end position="217"/>
    </location>
</feature>
<evidence type="ECO:0000313" key="3">
    <source>
        <dbReference type="EMBL" id="ATD67551.1"/>
    </source>
</evidence>
<evidence type="ECO:0000256" key="1">
    <source>
        <dbReference type="SAM" id="Phobius"/>
    </source>
</evidence>
<dbReference type="Pfam" id="PF03009">
    <property type="entry name" value="GDPD"/>
    <property type="match status" value="1"/>
</dbReference>
<dbReference type="SUPFAM" id="SSF51695">
    <property type="entry name" value="PLC-like phosphodiesterases"/>
    <property type="match status" value="1"/>
</dbReference>
<proteinExistence type="predicted"/>
<dbReference type="PROSITE" id="PS51704">
    <property type="entry name" value="GP_PDE"/>
    <property type="match status" value="1"/>
</dbReference>
<feature type="transmembrane region" description="Helical" evidence="1">
    <location>
        <begin position="355"/>
        <end position="377"/>
    </location>
</feature>
<dbReference type="InterPro" id="IPR030395">
    <property type="entry name" value="GP_PDE_dom"/>
</dbReference>
<feature type="transmembrane region" description="Helical" evidence="1">
    <location>
        <begin position="397"/>
        <end position="430"/>
    </location>
</feature>
<organism evidence="3 4">
    <name type="scientific">Luteimonas chenhongjianii</name>
    <dbReference type="NCBI Taxonomy" id="2006110"/>
    <lineage>
        <taxon>Bacteria</taxon>
        <taxon>Pseudomonadati</taxon>
        <taxon>Pseudomonadota</taxon>
        <taxon>Gammaproteobacteria</taxon>
        <taxon>Lysobacterales</taxon>
        <taxon>Lysobacteraceae</taxon>
        <taxon>Luteimonas</taxon>
    </lineage>
</organism>
<protein>
    <submittedName>
        <fullName evidence="3">Glycerophosphodiester phosphodiesterase</fullName>
    </submittedName>
</protein>
<keyword evidence="1" id="KW-1133">Transmembrane helix</keyword>
<dbReference type="KEGG" id="lum:CNR27_08985"/>
<name>A0A290XEQ2_9GAMM</name>
<sequence length="734" mass="79519">MERKHGRNLRADIMSLPRNAWRNRHARGANVVPARSRRPARCFPGALHGAPAALSACFRATRKHVDPPHAADGGSGYARPTRWSGRRWPAAAAVSCRPFSRRRPAAVYTAAMRNGIEHEGSPDPGHRALSDDRQLLRGVLAHDMRRDVRRHLRPMLAWYLLFTGFATVAAAPLTTWSLAALLHWIEQPLAGEFDGLAGLVLALVWLMLAGAFSWFVVSLQQAGMLLVSASHGCRYRIAAAALRGMLRRAGPLAALAACQVIAHALLALPWLCIGGALYIRLLGGLDPYYVISARPPALWWFLLAFGPVLAMGLALHATLYFRWLLATPALVLEGRSPLAALARSRDLTRGRHLRIAMLVVGVALGVAAMPLLVNELYARAATPLLDWLPDSRLLVNAGMVVYLTVHAATVLGALFLGTTANALLVRALFLRLGGQRGTRSVDAAPARPARFVWAAEAAFLVVAVVQAALAVATMNLRSEPTITAHRGASTVAPENTLAAFQAAIDAGADAIEFDVRLSADGQVVVFHDRDFRRVAGDPRAVEQMRLADMRDVDIGSWFDPAFAGERIATLGEALAFIDGRAMALVELKPDAGNAQALLDATLAEVARSDEPDRVMLASLSPDLVRAARAAAPQVQVALFANAALPGTARRTDFDMLGLNHLQLDSGAVADARRRGYRLQAWTVDDPVRMARYLDLGVDDISTNLPAEAVRVRDDRAALNDAERLLARLRSWFRR</sequence>
<feature type="transmembrane region" description="Helical" evidence="1">
    <location>
        <begin position="451"/>
        <end position="472"/>
    </location>
</feature>
<dbReference type="PANTHER" id="PTHR46211:SF1">
    <property type="entry name" value="GLYCEROPHOSPHODIESTER PHOSPHODIESTERASE, CYTOPLASMIC"/>
    <property type="match status" value="1"/>
</dbReference>
<dbReference type="AlphaFoldDB" id="A0A290XEQ2"/>
<reference evidence="4" key="1">
    <citation type="submission" date="2017-09" db="EMBL/GenBank/DDBJ databases">
        <title>Luteimonas liuhanmingii sp.nov., isolated from the intestinal contents of Tibetan Plateau Pika in Yushu, Qinghai Province, China.</title>
        <authorList>
            <person name="Gui Z."/>
        </authorList>
    </citation>
    <scope>NUCLEOTIDE SEQUENCE [LARGE SCALE GENOMIC DNA]</scope>
    <source>
        <strain evidence="4">100111</strain>
    </source>
</reference>
<dbReference type="GO" id="GO:0006629">
    <property type="term" value="P:lipid metabolic process"/>
    <property type="evidence" value="ECO:0007669"/>
    <property type="project" value="InterPro"/>
</dbReference>
<dbReference type="GO" id="GO:0008081">
    <property type="term" value="F:phosphoric diester hydrolase activity"/>
    <property type="evidence" value="ECO:0007669"/>
    <property type="project" value="InterPro"/>
</dbReference>
<dbReference type="Proteomes" id="UP000218968">
    <property type="component" value="Chromosome"/>
</dbReference>
<evidence type="ECO:0000259" key="2">
    <source>
        <dbReference type="PROSITE" id="PS51704"/>
    </source>
</evidence>
<accession>A0A290XEQ2</accession>
<keyword evidence="1" id="KW-0812">Transmembrane</keyword>